<dbReference type="OrthoDB" id="339325at2759"/>
<sequence>MPYQGVRPDPPPIGPEVTVITSQTPISPGVATCIQTASKYVYEVAFELKESPSDTGFGSIAAHSADASPEDVVKLLPLVLGKGAFGRVYVGMYRGQRVAVKQVLDMHDDSGSQDSFAQELEVLGRCRHPNIVCVLAACLAPPRPCLVMEVLCIAIQVACGLEYLHPTRARGAGPLQAPEHRVRAGRVPGSATALPGHGVLHRDLKPANVLVNDPWGARPVVKLSDFGLSRLRSTALVTNSPEAGTECYDVEFLSLTHKADIYSFGVLLWEMLAGKRPWEGLGIAPIACQVTLLGRRLPVPPTGVLCSQMSRWPPQLCQLLDECWDGDPERRPSAAELAKRLMLVQQKLKEMGDPPQNMVFL</sequence>
<feature type="domain" description="Protein kinase" evidence="8">
    <location>
        <begin position="74"/>
        <end position="343"/>
    </location>
</feature>
<dbReference type="PANTHER" id="PTHR44329">
    <property type="entry name" value="SERINE/THREONINE-PROTEIN KINASE TNNI3K-RELATED"/>
    <property type="match status" value="1"/>
</dbReference>
<proteinExistence type="inferred from homology"/>
<evidence type="ECO:0000256" key="1">
    <source>
        <dbReference type="ARBA" id="ARBA00022527"/>
    </source>
</evidence>
<dbReference type="PROSITE" id="PS00107">
    <property type="entry name" value="PROTEIN_KINASE_ATP"/>
    <property type="match status" value="1"/>
</dbReference>
<comment type="similarity">
    <text evidence="7">Belongs to the protein kinase superfamily.</text>
</comment>
<dbReference type="InterPro" id="IPR001245">
    <property type="entry name" value="Ser-Thr/Tyr_kinase_cat_dom"/>
</dbReference>
<keyword evidence="1 7" id="KW-0723">Serine/threonine-protein kinase</keyword>
<dbReference type="PANTHER" id="PTHR44329:SF214">
    <property type="entry name" value="PROTEIN KINASE DOMAIN-CONTAINING PROTEIN"/>
    <property type="match status" value="1"/>
</dbReference>
<protein>
    <submittedName>
        <fullName evidence="9">Putative serine/threonine-protein kinase</fullName>
    </submittedName>
</protein>
<dbReference type="InterPro" id="IPR011009">
    <property type="entry name" value="Kinase-like_dom_sf"/>
</dbReference>
<evidence type="ECO:0000256" key="5">
    <source>
        <dbReference type="ARBA" id="ARBA00022840"/>
    </source>
</evidence>
<evidence type="ECO:0000256" key="7">
    <source>
        <dbReference type="RuleBase" id="RU000304"/>
    </source>
</evidence>
<feature type="binding site" evidence="6">
    <location>
        <position position="101"/>
    </location>
    <ligand>
        <name>ATP</name>
        <dbReference type="ChEBI" id="CHEBI:30616"/>
    </ligand>
</feature>
<dbReference type="AlphaFoldDB" id="A0A2J8A895"/>
<dbReference type="Proteomes" id="UP000236333">
    <property type="component" value="Unassembled WGS sequence"/>
</dbReference>
<dbReference type="InterPro" id="IPR008271">
    <property type="entry name" value="Ser/Thr_kinase_AS"/>
</dbReference>
<evidence type="ECO:0000313" key="10">
    <source>
        <dbReference type="Proteomes" id="UP000236333"/>
    </source>
</evidence>
<dbReference type="Gene3D" id="3.30.200.20">
    <property type="entry name" value="Phosphorylase Kinase, domain 1"/>
    <property type="match status" value="1"/>
</dbReference>
<dbReference type="InterPro" id="IPR051681">
    <property type="entry name" value="Ser/Thr_Kinases-Pseudokinases"/>
</dbReference>
<dbReference type="InterPro" id="IPR017441">
    <property type="entry name" value="Protein_kinase_ATP_BS"/>
</dbReference>
<keyword evidence="5 6" id="KW-0067">ATP-binding</keyword>
<accession>A0A2J8A895</accession>
<dbReference type="Gene3D" id="1.10.510.10">
    <property type="entry name" value="Transferase(Phosphotransferase) domain 1"/>
    <property type="match status" value="1"/>
</dbReference>
<gene>
    <name evidence="9" type="ORF">TSOC_004693</name>
</gene>
<evidence type="ECO:0000256" key="2">
    <source>
        <dbReference type="ARBA" id="ARBA00022679"/>
    </source>
</evidence>
<dbReference type="SMART" id="SM00220">
    <property type="entry name" value="S_TKc"/>
    <property type="match status" value="1"/>
</dbReference>
<dbReference type="PROSITE" id="PS50011">
    <property type="entry name" value="PROTEIN_KINASE_DOM"/>
    <property type="match status" value="1"/>
</dbReference>
<dbReference type="EMBL" id="PGGS01000117">
    <property type="protein sequence ID" value="PNH08747.1"/>
    <property type="molecule type" value="Genomic_DNA"/>
</dbReference>
<evidence type="ECO:0000259" key="8">
    <source>
        <dbReference type="PROSITE" id="PS50011"/>
    </source>
</evidence>
<dbReference type="GO" id="GO:0005524">
    <property type="term" value="F:ATP binding"/>
    <property type="evidence" value="ECO:0007669"/>
    <property type="project" value="UniProtKB-UniRule"/>
</dbReference>
<keyword evidence="3 6" id="KW-0547">Nucleotide-binding</keyword>
<evidence type="ECO:0000256" key="6">
    <source>
        <dbReference type="PROSITE-ProRule" id="PRU10141"/>
    </source>
</evidence>
<reference evidence="9 10" key="1">
    <citation type="journal article" date="2017" name="Mol. Biol. Evol.">
        <title>The 4-celled Tetrabaena socialis nuclear genome reveals the essential components for genetic control of cell number at the origin of multicellularity in the volvocine lineage.</title>
        <authorList>
            <person name="Featherston J."/>
            <person name="Arakaki Y."/>
            <person name="Hanschen E.R."/>
            <person name="Ferris P.J."/>
            <person name="Michod R.E."/>
            <person name="Olson B.J.S.C."/>
            <person name="Nozaki H."/>
            <person name="Durand P.M."/>
        </authorList>
    </citation>
    <scope>NUCLEOTIDE SEQUENCE [LARGE SCALE GENOMIC DNA]</scope>
    <source>
        <strain evidence="9 10">NIES-571</strain>
    </source>
</reference>
<keyword evidence="2" id="KW-0808">Transferase</keyword>
<evidence type="ECO:0000313" key="9">
    <source>
        <dbReference type="EMBL" id="PNH08747.1"/>
    </source>
</evidence>
<evidence type="ECO:0000256" key="4">
    <source>
        <dbReference type="ARBA" id="ARBA00022777"/>
    </source>
</evidence>
<evidence type="ECO:0000256" key="3">
    <source>
        <dbReference type="ARBA" id="ARBA00022741"/>
    </source>
</evidence>
<dbReference type="SUPFAM" id="SSF56112">
    <property type="entry name" value="Protein kinase-like (PK-like)"/>
    <property type="match status" value="1"/>
</dbReference>
<comment type="caution">
    <text evidence="9">The sequence shown here is derived from an EMBL/GenBank/DDBJ whole genome shotgun (WGS) entry which is preliminary data.</text>
</comment>
<name>A0A2J8A895_9CHLO</name>
<keyword evidence="10" id="KW-1185">Reference proteome</keyword>
<dbReference type="InterPro" id="IPR000719">
    <property type="entry name" value="Prot_kinase_dom"/>
</dbReference>
<dbReference type="Pfam" id="PF07714">
    <property type="entry name" value="PK_Tyr_Ser-Thr"/>
    <property type="match status" value="1"/>
</dbReference>
<dbReference type="PROSITE" id="PS00108">
    <property type="entry name" value="PROTEIN_KINASE_ST"/>
    <property type="match status" value="1"/>
</dbReference>
<keyword evidence="4 9" id="KW-0418">Kinase</keyword>
<dbReference type="GO" id="GO:0004674">
    <property type="term" value="F:protein serine/threonine kinase activity"/>
    <property type="evidence" value="ECO:0007669"/>
    <property type="project" value="UniProtKB-KW"/>
</dbReference>
<organism evidence="9 10">
    <name type="scientific">Tetrabaena socialis</name>
    <dbReference type="NCBI Taxonomy" id="47790"/>
    <lineage>
        <taxon>Eukaryota</taxon>
        <taxon>Viridiplantae</taxon>
        <taxon>Chlorophyta</taxon>
        <taxon>core chlorophytes</taxon>
        <taxon>Chlorophyceae</taxon>
        <taxon>CS clade</taxon>
        <taxon>Chlamydomonadales</taxon>
        <taxon>Tetrabaenaceae</taxon>
        <taxon>Tetrabaena</taxon>
    </lineage>
</organism>